<dbReference type="EMBL" id="BFFP01000076">
    <property type="protein sequence ID" value="GBG95889.1"/>
    <property type="molecule type" value="Genomic_DNA"/>
</dbReference>
<name>A0A401IWK1_9LACO</name>
<evidence type="ECO:0000259" key="1">
    <source>
        <dbReference type="Pfam" id="PF01610"/>
    </source>
</evidence>
<reference evidence="2 3" key="1">
    <citation type="journal article" date="2019" name="Int. J. Syst. Evol. Microbiol.">
        <title>Lactobacillus salitolerans sp. nov., a novel lactic acid bacterium isolated from spent mushroom substrates.</title>
        <authorList>
            <person name="Tohno M."/>
            <person name="Tanizawa Y."/>
            <person name="Kojima Y."/>
            <person name="Sakamoto M."/>
            <person name="Nakamura Y."/>
            <person name="Ohkuma M."/>
            <person name="Kobayashi H."/>
        </authorList>
    </citation>
    <scope>NUCLEOTIDE SEQUENCE [LARGE SCALE GENOMIC DNA]</scope>
    <source>
        <strain evidence="2 3">YK43</strain>
    </source>
</reference>
<dbReference type="NCBIfam" id="NF033550">
    <property type="entry name" value="transpos_ISL3"/>
    <property type="match status" value="1"/>
</dbReference>
<dbReference type="InterPro" id="IPR002560">
    <property type="entry name" value="Transposase_DDE"/>
</dbReference>
<organism evidence="2 3">
    <name type="scientific">Ligilactobacillus salitolerans</name>
    <dbReference type="NCBI Taxonomy" id="1808352"/>
    <lineage>
        <taxon>Bacteria</taxon>
        <taxon>Bacillati</taxon>
        <taxon>Bacillota</taxon>
        <taxon>Bacilli</taxon>
        <taxon>Lactobacillales</taxon>
        <taxon>Lactobacillaceae</taxon>
        <taxon>Ligilactobacillus</taxon>
    </lineage>
</organism>
<evidence type="ECO:0000313" key="3">
    <source>
        <dbReference type="Proteomes" id="UP000286848"/>
    </source>
</evidence>
<proteinExistence type="predicted"/>
<dbReference type="Pfam" id="PF01610">
    <property type="entry name" value="DDE_Tnp_ISL3"/>
    <property type="match status" value="1"/>
</dbReference>
<accession>A0A401IWK1</accession>
<dbReference type="PANTHER" id="PTHR33498:SF1">
    <property type="entry name" value="TRANSPOSASE FOR INSERTION SEQUENCE ELEMENT IS1557"/>
    <property type="match status" value="1"/>
</dbReference>
<gene>
    <name evidence="2" type="ORF">LFYK43_23480</name>
</gene>
<dbReference type="AlphaFoldDB" id="A0A401IWK1"/>
<dbReference type="RefSeq" id="WP_124978575.1">
    <property type="nucleotide sequence ID" value="NZ_BFFP01000076.1"/>
</dbReference>
<keyword evidence="3" id="KW-1185">Reference proteome</keyword>
<evidence type="ECO:0000313" key="2">
    <source>
        <dbReference type="EMBL" id="GBG95889.1"/>
    </source>
</evidence>
<protein>
    <submittedName>
        <fullName evidence="2">Transposase</fullName>
    </submittedName>
</protein>
<comment type="caution">
    <text evidence="2">The sequence shown here is derived from an EMBL/GenBank/DDBJ whole genome shotgun (WGS) entry which is preliminary data.</text>
</comment>
<feature type="domain" description="Transposase IS204/IS1001/IS1096/IS1165 DDE" evidence="1">
    <location>
        <begin position="166"/>
        <end position="414"/>
    </location>
</feature>
<dbReference type="PANTHER" id="PTHR33498">
    <property type="entry name" value="TRANSPOSASE FOR INSERTION SEQUENCE ELEMENT IS1557"/>
    <property type="match status" value="1"/>
</dbReference>
<sequence length="443" mass="51324">MDNCTLDRLGIKDPRLIEDPKLEDQYKIYNNQPARFIHLLQTYSCLCPKCGQTMRKNGFKTVHIVGLPSGGVLNVFSIRKQKFICPASPDCPKIVTKIADVQDVEPNAQISKDVKYHSIMQLNNNRTQADIAEEHGISTMSVMRFGQEMASYFKPKYTWLPQDIAFDDFKSGKFAKSGMSILLMDIAQHRTLDIIRSRTNTYLRSYFYQYPRKARLAVQTVTVDLYSPYRPLIKELFPNALIIADRFHTVVQAYRGLNSVRISVMKQYGAKSHEGRALKRLWKLLMKDSNKLEYVERKKRINFRGDLLTDSEVVDRLLKMSPELAQAYKYYQELLLAVHRKDAVLLKELLNETQELPEVMKKVNKTLLEHFDEIVNSFKTSYSNGPVEGTNNKIKVIKKTAYGFRNFANFRLRILLALKTSFLSRNMRREIKKATRPIQEQAA</sequence>
<dbReference type="OrthoDB" id="6197054at2"/>
<dbReference type="InterPro" id="IPR047951">
    <property type="entry name" value="Transpos_ISL3"/>
</dbReference>
<dbReference type="Proteomes" id="UP000286848">
    <property type="component" value="Unassembled WGS sequence"/>
</dbReference>